<name>A0A5M3VZX4_9ACTN</name>
<organism evidence="2 3">
    <name type="scientific">Acrocarpospora corrugata</name>
    <dbReference type="NCBI Taxonomy" id="35763"/>
    <lineage>
        <taxon>Bacteria</taxon>
        <taxon>Bacillati</taxon>
        <taxon>Actinomycetota</taxon>
        <taxon>Actinomycetes</taxon>
        <taxon>Streptosporangiales</taxon>
        <taxon>Streptosporangiaceae</taxon>
        <taxon>Acrocarpospora</taxon>
    </lineage>
</organism>
<dbReference type="Proteomes" id="UP000334990">
    <property type="component" value="Unassembled WGS sequence"/>
</dbReference>
<comment type="caution">
    <text evidence="2">The sequence shown here is derived from an EMBL/GenBank/DDBJ whole genome shotgun (WGS) entry which is preliminary data.</text>
</comment>
<reference evidence="2 3" key="1">
    <citation type="submission" date="2019-10" db="EMBL/GenBank/DDBJ databases">
        <title>Whole genome shotgun sequence of Acrocarpospora corrugata NBRC 13972.</title>
        <authorList>
            <person name="Ichikawa N."/>
            <person name="Kimura A."/>
            <person name="Kitahashi Y."/>
            <person name="Komaki H."/>
            <person name="Oguchi A."/>
        </authorList>
    </citation>
    <scope>NUCLEOTIDE SEQUENCE [LARGE SCALE GENOMIC DNA]</scope>
    <source>
        <strain evidence="2 3">NBRC 13972</strain>
    </source>
</reference>
<dbReference type="EMBL" id="BLAD01000054">
    <property type="protein sequence ID" value="GES02004.1"/>
    <property type="molecule type" value="Genomic_DNA"/>
</dbReference>
<protein>
    <submittedName>
        <fullName evidence="2">Uncharacterized protein</fullName>
    </submittedName>
</protein>
<keyword evidence="1" id="KW-1133">Transmembrane helix</keyword>
<accession>A0A5M3VZX4</accession>
<feature type="transmembrane region" description="Helical" evidence="1">
    <location>
        <begin position="28"/>
        <end position="46"/>
    </location>
</feature>
<proteinExistence type="predicted"/>
<evidence type="ECO:0000313" key="3">
    <source>
        <dbReference type="Proteomes" id="UP000334990"/>
    </source>
</evidence>
<keyword evidence="3" id="KW-1185">Reference proteome</keyword>
<feature type="transmembrane region" description="Helical" evidence="1">
    <location>
        <begin position="215"/>
        <end position="234"/>
    </location>
</feature>
<keyword evidence="1" id="KW-0812">Transmembrane</keyword>
<dbReference type="OrthoDB" id="3534973at2"/>
<dbReference type="AlphaFoldDB" id="A0A5M3VZX4"/>
<gene>
    <name evidence="2" type="ORF">Acor_40690</name>
</gene>
<feature type="transmembrane region" description="Helical" evidence="1">
    <location>
        <begin position="58"/>
        <end position="79"/>
    </location>
</feature>
<evidence type="ECO:0000313" key="2">
    <source>
        <dbReference type="EMBL" id="GES02004.1"/>
    </source>
</evidence>
<keyword evidence="1" id="KW-0472">Membrane</keyword>
<dbReference type="RefSeq" id="WP_155338253.1">
    <property type="nucleotide sequence ID" value="NZ_BAAABN010000077.1"/>
</dbReference>
<evidence type="ECO:0000256" key="1">
    <source>
        <dbReference type="SAM" id="Phobius"/>
    </source>
</evidence>
<sequence length="303" mass="32090">MTTPGVDQIPSVANDVSHASDLRAAARWLVGGSASIVAVLVANLQFRNLDGLEEVGAWAVMAALSAILTALTSVVWVLYRAAGVLAVPRRSIGELSELDRSDNGGFPGRRLESPKSALMKYLVVERRNDLLGASRDAIGQLSGDHIKAYKATTINKPGDRVRIGTNIYDLGDSAAMSALTSLSLDLGRRVQCVVDAAAAFETQQRYDRLAKGLKWAGAPFVASLLVLLLLPTLVPDVMQVKVPTRVQIASPASWPTPCAGMLLDGIAVGGNMDAPIVVIPRQGNCPAQKLTETAHLIVIPKVD</sequence>